<reference evidence="2" key="1">
    <citation type="submission" date="2021-02" db="EMBL/GenBank/DDBJ databases">
        <authorList>
            <person name="Nowell W R."/>
        </authorList>
    </citation>
    <scope>NUCLEOTIDE SEQUENCE</scope>
</reference>
<keyword evidence="1" id="KW-0472">Membrane</keyword>
<dbReference type="EMBL" id="CAJNOG010000069">
    <property type="protein sequence ID" value="CAF0884616.1"/>
    <property type="molecule type" value="Genomic_DNA"/>
</dbReference>
<name>A0A813YHY1_9BILA</name>
<keyword evidence="1" id="KW-1133">Transmembrane helix</keyword>
<accession>A0A813YHY1</accession>
<feature type="transmembrane region" description="Helical" evidence="1">
    <location>
        <begin position="38"/>
        <end position="57"/>
    </location>
</feature>
<proteinExistence type="predicted"/>
<evidence type="ECO:0000313" key="2">
    <source>
        <dbReference type="EMBL" id="CAF0884616.1"/>
    </source>
</evidence>
<gene>
    <name evidence="2" type="ORF">JYZ213_LOCUS9681</name>
</gene>
<evidence type="ECO:0000313" key="3">
    <source>
        <dbReference type="Proteomes" id="UP000663845"/>
    </source>
</evidence>
<protein>
    <submittedName>
        <fullName evidence="2">Uncharacterized protein</fullName>
    </submittedName>
</protein>
<comment type="caution">
    <text evidence="2">The sequence shown here is derived from an EMBL/GenBank/DDBJ whole genome shotgun (WGS) entry which is preliminary data.</text>
</comment>
<keyword evidence="1" id="KW-0812">Transmembrane</keyword>
<dbReference type="AlphaFoldDB" id="A0A813YHY1"/>
<sequence>MSSLKDYLRNLNLFSPSSDSVEQENNQQHRWNIIGTRIYIILIIFILFIIGLTLSLLEESMMVTIRNPTKEQFQRLPINAKCSCSHISIPYRKFMSLNTSFHQVCSSNFITDRWLNAINSKTNTTYFAVQDFRRFGNAQFQALAAYCRWSKSYTDQSVNVVLQNTLLI</sequence>
<dbReference type="Proteomes" id="UP000663845">
    <property type="component" value="Unassembled WGS sequence"/>
</dbReference>
<evidence type="ECO:0000256" key="1">
    <source>
        <dbReference type="SAM" id="Phobius"/>
    </source>
</evidence>
<organism evidence="2 3">
    <name type="scientific">Adineta steineri</name>
    <dbReference type="NCBI Taxonomy" id="433720"/>
    <lineage>
        <taxon>Eukaryota</taxon>
        <taxon>Metazoa</taxon>
        <taxon>Spiralia</taxon>
        <taxon>Gnathifera</taxon>
        <taxon>Rotifera</taxon>
        <taxon>Eurotatoria</taxon>
        <taxon>Bdelloidea</taxon>
        <taxon>Adinetida</taxon>
        <taxon>Adinetidae</taxon>
        <taxon>Adineta</taxon>
    </lineage>
</organism>